<comment type="caution">
    <text evidence="3">The sequence shown here is derived from an EMBL/GenBank/DDBJ whole genome shotgun (WGS) entry which is preliminary data.</text>
</comment>
<feature type="chain" id="PRO_5044857324" evidence="2">
    <location>
        <begin position="26"/>
        <end position="344"/>
    </location>
</feature>
<dbReference type="AlphaFoldDB" id="A0ABD0VDD2"/>
<keyword evidence="2" id="KW-0732">Signal</keyword>
<evidence type="ECO:0000256" key="1">
    <source>
        <dbReference type="SAM" id="MobiDB-lite"/>
    </source>
</evidence>
<accession>A0ABD0VDD2</accession>
<name>A0ABD0VDD2_DENTH</name>
<reference evidence="3 4" key="1">
    <citation type="journal article" date="2024" name="Plant Biotechnol. J.">
        <title>Dendrobium thyrsiflorum genome and its molecular insights into genes involved in important horticultural traits.</title>
        <authorList>
            <person name="Chen B."/>
            <person name="Wang J.Y."/>
            <person name="Zheng P.J."/>
            <person name="Li K.L."/>
            <person name="Liang Y.M."/>
            <person name="Chen X.F."/>
            <person name="Zhang C."/>
            <person name="Zhao X."/>
            <person name="He X."/>
            <person name="Zhang G.Q."/>
            <person name="Liu Z.J."/>
            <person name="Xu Q."/>
        </authorList>
    </citation>
    <scope>NUCLEOTIDE SEQUENCE [LARGE SCALE GENOMIC DNA]</scope>
    <source>
        <strain evidence="3">GZMU011</strain>
    </source>
</reference>
<feature type="region of interest" description="Disordered" evidence="1">
    <location>
        <begin position="161"/>
        <end position="223"/>
    </location>
</feature>
<evidence type="ECO:0000313" key="3">
    <source>
        <dbReference type="EMBL" id="KAL0923177.1"/>
    </source>
</evidence>
<feature type="signal peptide" evidence="2">
    <location>
        <begin position="1"/>
        <end position="25"/>
    </location>
</feature>
<organism evidence="3 4">
    <name type="scientific">Dendrobium thyrsiflorum</name>
    <name type="common">Pinecone-like raceme dendrobium</name>
    <name type="synonym">Orchid</name>
    <dbReference type="NCBI Taxonomy" id="117978"/>
    <lineage>
        <taxon>Eukaryota</taxon>
        <taxon>Viridiplantae</taxon>
        <taxon>Streptophyta</taxon>
        <taxon>Embryophyta</taxon>
        <taxon>Tracheophyta</taxon>
        <taxon>Spermatophyta</taxon>
        <taxon>Magnoliopsida</taxon>
        <taxon>Liliopsida</taxon>
        <taxon>Asparagales</taxon>
        <taxon>Orchidaceae</taxon>
        <taxon>Epidendroideae</taxon>
        <taxon>Malaxideae</taxon>
        <taxon>Dendrobiinae</taxon>
        <taxon>Dendrobium</taxon>
    </lineage>
</organism>
<dbReference type="Proteomes" id="UP001552299">
    <property type="component" value="Unassembled WGS sequence"/>
</dbReference>
<proteinExistence type="predicted"/>
<dbReference type="EMBL" id="JANQDX010000006">
    <property type="protein sequence ID" value="KAL0923177.1"/>
    <property type="molecule type" value="Genomic_DNA"/>
</dbReference>
<keyword evidence="4" id="KW-1185">Reference proteome</keyword>
<sequence length="344" mass="38944">MMQPRMTCRPLTLFALHVFWSPSLEKQFGGESGQVVFGYVLLSESHVSLFNRKFAEVSVLEVHFYLFDDFLYIGLISLLVDGKNFSKLHFFCQLKRSSHVLMDTPVWGNDERDGAVSNCPDETCKGEWEDLEAFEWSTSTLCRVLCPHRGVVKKDIGSLPEKEEWSGSLPGKEDISSLPEKEEWSGSLSEKEDIGSLPEKEEWSGSLPEKEDIGSLPEKEEYSGSLPEEGRLCKGFSALLWEQKERHYSGVVQCLEWETPGSGQSWELDVKLELVEDCPSYTWACEPKPYTLLCCIPPTACDQIQYSECSADLVEEASPVAGWLSHSHRNFPSEMKLGIDELFE</sequence>
<evidence type="ECO:0000256" key="2">
    <source>
        <dbReference type="SAM" id="SignalP"/>
    </source>
</evidence>
<evidence type="ECO:0000313" key="4">
    <source>
        <dbReference type="Proteomes" id="UP001552299"/>
    </source>
</evidence>
<gene>
    <name evidence="3" type="ORF">M5K25_007222</name>
</gene>
<protein>
    <submittedName>
        <fullName evidence="3">Uncharacterized protein</fullName>
    </submittedName>
</protein>